<reference evidence="1" key="1">
    <citation type="journal article" date="2021" name="Proc. Natl. Acad. Sci. U.S.A.">
        <title>A Catalog of Tens of Thousands of Viruses from Human Metagenomes Reveals Hidden Associations with Chronic Diseases.</title>
        <authorList>
            <person name="Tisza M.J."/>
            <person name="Buck C.B."/>
        </authorList>
    </citation>
    <scope>NUCLEOTIDE SEQUENCE</scope>
    <source>
        <strain evidence="1">Ctub511</strain>
    </source>
</reference>
<accession>A0A8S5U134</accession>
<sequence>MSKVLNRWAMNTITIWAEEQEATYREADRLKARIKSTDNDTLVAVYKAKLKGVESSIIELEELTEKVGLNFIEKENPFAIAFERLAEKRERERDDG</sequence>
<organism evidence="1">
    <name type="scientific">Siphoviridae sp. ctub511</name>
    <dbReference type="NCBI Taxonomy" id="2825714"/>
    <lineage>
        <taxon>Viruses</taxon>
        <taxon>Duplodnaviria</taxon>
        <taxon>Heunggongvirae</taxon>
        <taxon>Uroviricota</taxon>
        <taxon>Caudoviricetes</taxon>
    </lineage>
</organism>
<evidence type="ECO:0000313" key="1">
    <source>
        <dbReference type="EMBL" id="DAF88138.1"/>
    </source>
</evidence>
<dbReference type="EMBL" id="BK015978">
    <property type="protein sequence ID" value="DAF88138.1"/>
    <property type="molecule type" value="Genomic_DNA"/>
</dbReference>
<protein>
    <submittedName>
        <fullName evidence="1">Uncharacterized protein</fullName>
    </submittedName>
</protein>
<name>A0A8S5U134_9CAUD</name>
<proteinExistence type="predicted"/>